<organism evidence="2 3">
    <name type="scientific">Candidatus Nitronauta litoralis</name>
    <dbReference type="NCBI Taxonomy" id="2705533"/>
    <lineage>
        <taxon>Bacteria</taxon>
        <taxon>Pseudomonadati</taxon>
        <taxon>Nitrospinota/Tectimicrobiota group</taxon>
        <taxon>Nitrospinota</taxon>
        <taxon>Nitrospinia</taxon>
        <taxon>Nitrospinales</taxon>
        <taxon>Nitrospinaceae</taxon>
        <taxon>Candidatus Nitronauta</taxon>
    </lineage>
</organism>
<keyword evidence="1" id="KW-0472">Membrane</keyword>
<reference evidence="2 3" key="1">
    <citation type="submission" date="2020-02" db="EMBL/GenBank/DDBJ databases">
        <title>Genomic and physiological characterization of two novel Nitrospinaceae genera.</title>
        <authorList>
            <person name="Mueller A.J."/>
            <person name="Jung M.-Y."/>
            <person name="Strachan C.R."/>
            <person name="Herbold C.W."/>
            <person name="Kirkegaard R.H."/>
            <person name="Daims H."/>
        </authorList>
    </citation>
    <scope>NUCLEOTIDE SEQUENCE [LARGE SCALE GENOMIC DNA]</scope>
    <source>
        <strain evidence="2">EB</strain>
    </source>
</reference>
<dbReference type="KEGG" id="nli:G3M70_06940"/>
<gene>
    <name evidence="2" type="ORF">G3M70_06940</name>
</gene>
<evidence type="ECO:0000256" key="1">
    <source>
        <dbReference type="SAM" id="Phobius"/>
    </source>
</evidence>
<dbReference type="EMBL" id="CP048685">
    <property type="protein sequence ID" value="QPJ61635.1"/>
    <property type="molecule type" value="Genomic_DNA"/>
</dbReference>
<sequence length="57" mass="6296">MVTTAPYTINGDPMITSCLVIVLAITCSFINPRYLYYTYCGALAYLGFAGLRTAFPY</sequence>
<keyword evidence="1" id="KW-1133">Transmembrane helix</keyword>
<evidence type="ECO:0000313" key="3">
    <source>
        <dbReference type="Proteomes" id="UP000594688"/>
    </source>
</evidence>
<accession>A0A7T0FZW2</accession>
<dbReference type="AlphaFoldDB" id="A0A7T0FZW2"/>
<evidence type="ECO:0000313" key="2">
    <source>
        <dbReference type="EMBL" id="QPJ61635.1"/>
    </source>
</evidence>
<dbReference type="Proteomes" id="UP000594688">
    <property type="component" value="Chromosome"/>
</dbReference>
<protein>
    <submittedName>
        <fullName evidence="2">Uncharacterized protein</fullName>
    </submittedName>
</protein>
<proteinExistence type="predicted"/>
<feature type="transmembrane region" description="Helical" evidence="1">
    <location>
        <begin position="14"/>
        <end position="31"/>
    </location>
</feature>
<keyword evidence="1" id="KW-0812">Transmembrane</keyword>
<name>A0A7T0FZW2_9BACT</name>